<organism evidence="1 2">
    <name type="scientific">Scophthalmus maximus</name>
    <name type="common">Turbot</name>
    <name type="synonym">Psetta maxima</name>
    <dbReference type="NCBI Taxonomy" id="52904"/>
    <lineage>
        <taxon>Eukaryota</taxon>
        <taxon>Metazoa</taxon>
        <taxon>Chordata</taxon>
        <taxon>Craniata</taxon>
        <taxon>Vertebrata</taxon>
        <taxon>Euteleostomi</taxon>
        <taxon>Actinopterygii</taxon>
        <taxon>Neopterygii</taxon>
        <taxon>Teleostei</taxon>
        <taxon>Neoteleostei</taxon>
        <taxon>Acanthomorphata</taxon>
        <taxon>Carangaria</taxon>
        <taxon>Pleuronectiformes</taxon>
        <taxon>Pleuronectoidei</taxon>
        <taxon>Scophthalmidae</taxon>
        <taxon>Scophthalmus</taxon>
    </lineage>
</organism>
<protein>
    <submittedName>
        <fullName evidence="1">Uncharacterized protein</fullName>
    </submittedName>
</protein>
<proteinExistence type="predicted"/>
<comment type="caution">
    <text evidence="1">The sequence shown here is derived from an EMBL/GenBank/DDBJ whole genome shotgun (WGS) entry which is preliminary data.</text>
</comment>
<name>A0A6A4S975_SCOMX</name>
<gene>
    <name evidence="1" type="ORF">F2P81_019247</name>
</gene>
<dbReference type="Proteomes" id="UP000438429">
    <property type="component" value="Unassembled WGS sequence"/>
</dbReference>
<dbReference type="EMBL" id="VEVO01000017">
    <property type="protein sequence ID" value="KAF0028160.1"/>
    <property type="molecule type" value="Genomic_DNA"/>
</dbReference>
<evidence type="ECO:0000313" key="1">
    <source>
        <dbReference type="EMBL" id="KAF0028160.1"/>
    </source>
</evidence>
<reference evidence="1 2" key="1">
    <citation type="submission" date="2019-06" db="EMBL/GenBank/DDBJ databases">
        <title>Draft genomes of female and male turbot (Scophthalmus maximus).</title>
        <authorList>
            <person name="Xu H."/>
            <person name="Xu X.-W."/>
            <person name="Shao C."/>
            <person name="Chen S."/>
        </authorList>
    </citation>
    <scope>NUCLEOTIDE SEQUENCE [LARGE SCALE GENOMIC DNA]</scope>
    <source>
        <strain evidence="1">Ysfricsl-2016a</strain>
        <tissue evidence="1">Blood</tissue>
    </source>
</reference>
<sequence length="103" mass="11265">MNVVRKLVIDLGPLRKTLSVGLLNRSETPEDLSLKAHEKNSFHSVSRGDFEMKTSAVALKLSQKAGSIGSTDTSEIGFGLPRCIHRDPGRPLFCADQPEEMAE</sequence>
<accession>A0A6A4S975</accession>
<evidence type="ECO:0000313" key="2">
    <source>
        <dbReference type="Proteomes" id="UP000438429"/>
    </source>
</evidence>
<dbReference type="AlphaFoldDB" id="A0A6A4S975"/>